<name>A0A210Q0V7_MIZYE</name>
<evidence type="ECO:0000256" key="9">
    <source>
        <dbReference type="RuleBase" id="RU010713"/>
    </source>
</evidence>
<comment type="caution">
    <text evidence="10">The sequence shown here is derived from an EMBL/GenBank/DDBJ whole genome shotgun (WGS) entry which is preliminary data.</text>
</comment>
<dbReference type="PANTHER" id="PTHR11893">
    <property type="entry name" value="INNEXIN"/>
    <property type="match status" value="1"/>
</dbReference>
<sequence length="389" mass="45107">MGSYEDACKAVGRDKDNKANNNVCEFFVQHFNSSYCSLLFVLATMVVVAKEVFGEQIKCWCPATFTDTQVKYTNNYCYVRNTYYVPFGHTISHYPEDRQEREITYYPWVPIILLSQSVLFVVPKWAWMEFQSSSSCSFVSKLTKDQSSFNTEDQSKVAHIMNRWLRNRLLKTNRGMLLRRNMFSFEFSRESCLARANVFCCLLYALNSIGQIFVLDNILGNEFLTIGIDILFENNYEQHGLGMLRFPTVTLCDADIRRMTNVKTYTVQCSLPNNLFNEKIFLASWFLLVILSIVNLISLFSNLTIFIRRRRSVLIKRLLICSENPVNPSQDVGNDRELFDEFSDTYLGVDGVFVISMVGHQLGAVYTSVLVENLWNIFYDHKNNDEKIN</sequence>
<dbReference type="EMBL" id="NEDP02005293">
    <property type="protein sequence ID" value="OWF42366.1"/>
    <property type="molecule type" value="Genomic_DNA"/>
</dbReference>
<dbReference type="PROSITE" id="PS51013">
    <property type="entry name" value="PANNEXIN"/>
    <property type="match status" value="1"/>
</dbReference>
<evidence type="ECO:0000256" key="1">
    <source>
        <dbReference type="ARBA" id="ARBA00004651"/>
    </source>
</evidence>
<dbReference type="PANTHER" id="PTHR11893:SF36">
    <property type="entry name" value="INNEXIN-5"/>
    <property type="match status" value="1"/>
</dbReference>
<dbReference type="PRINTS" id="PR01262">
    <property type="entry name" value="INNEXIN"/>
</dbReference>
<evidence type="ECO:0000256" key="5">
    <source>
        <dbReference type="ARBA" id="ARBA00022989"/>
    </source>
</evidence>
<gene>
    <name evidence="9" type="primary">inx</name>
    <name evidence="10" type="ORF">KP79_PYT24541</name>
</gene>
<evidence type="ECO:0000256" key="7">
    <source>
        <dbReference type="ARBA" id="ARBA00023136"/>
    </source>
</evidence>
<evidence type="ECO:0000256" key="4">
    <source>
        <dbReference type="ARBA" id="ARBA00022692"/>
    </source>
</evidence>
<keyword evidence="5 9" id="KW-1133">Transmembrane helix</keyword>
<protein>
    <recommendedName>
        <fullName evidence="9">Innexin</fullName>
    </recommendedName>
</protein>
<proteinExistence type="inferred from homology"/>
<dbReference type="Pfam" id="PF00876">
    <property type="entry name" value="Innexin"/>
    <property type="match status" value="1"/>
</dbReference>
<feature type="transmembrane region" description="Helical" evidence="9">
    <location>
        <begin position="280"/>
        <end position="307"/>
    </location>
</feature>
<comment type="function">
    <text evidence="9">Structural component of the gap junctions.</text>
</comment>
<evidence type="ECO:0000256" key="6">
    <source>
        <dbReference type="ARBA" id="ARBA00023065"/>
    </source>
</evidence>
<dbReference type="GO" id="GO:0034220">
    <property type="term" value="P:monoatomic ion transmembrane transport"/>
    <property type="evidence" value="ECO:0007669"/>
    <property type="project" value="UniProtKB-KW"/>
</dbReference>
<reference evidence="10 11" key="1">
    <citation type="journal article" date="2017" name="Nat. Ecol. Evol.">
        <title>Scallop genome provides insights into evolution of bilaterian karyotype and development.</title>
        <authorList>
            <person name="Wang S."/>
            <person name="Zhang J."/>
            <person name="Jiao W."/>
            <person name="Li J."/>
            <person name="Xun X."/>
            <person name="Sun Y."/>
            <person name="Guo X."/>
            <person name="Huan P."/>
            <person name="Dong B."/>
            <person name="Zhang L."/>
            <person name="Hu X."/>
            <person name="Sun X."/>
            <person name="Wang J."/>
            <person name="Zhao C."/>
            <person name="Wang Y."/>
            <person name="Wang D."/>
            <person name="Huang X."/>
            <person name="Wang R."/>
            <person name="Lv J."/>
            <person name="Li Y."/>
            <person name="Zhang Z."/>
            <person name="Liu B."/>
            <person name="Lu W."/>
            <person name="Hui Y."/>
            <person name="Liang J."/>
            <person name="Zhou Z."/>
            <person name="Hou R."/>
            <person name="Li X."/>
            <person name="Liu Y."/>
            <person name="Li H."/>
            <person name="Ning X."/>
            <person name="Lin Y."/>
            <person name="Zhao L."/>
            <person name="Xing Q."/>
            <person name="Dou J."/>
            <person name="Li Y."/>
            <person name="Mao J."/>
            <person name="Guo H."/>
            <person name="Dou H."/>
            <person name="Li T."/>
            <person name="Mu C."/>
            <person name="Jiang W."/>
            <person name="Fu Q."/>
            <person name="Fu X."/>
            <person name="Miao Y."/>
            <person name="Liu J."/>
            <person name="Yu Q."/>
            <person name="Li R."/>
            <person name="Liao H."/>
            <person name="Li X."/>
            <person name="Kong Y."/>
            <person name="Jiang Z."/>
            <person name="Chourrout D."/>
            <person name="Li R."/>
            <person name="Bao Z."/>
        </authorList>
    </citation>
    <scope>NUCLEOTIDE SEQUENCE [LARGE SCALE GENOMIC DNA]</scope>
    <source>
        <strain evidence="10 11">PY_sf001</strain>
    </source>
</reference>
<dbReference type="GO" id="GO:0005921">
    <property type="term" value="C:gap junction"/>
    <property type="evidence" value="ECO:0007669"/>
    <property type="project" value="UniProtKB-UniRule"/>
</dbReference>
<evidence type="ECO:0000256" key="8">
    <source>
        <dbReference type="ARBA" id="ARBA00023303"/>
    </source>
</evidence>
<dbReference type="OrthoDB" id="5867527at2759"/>
<accession>A0A210Q0V7</accession>
<evidence type="ECO:0000256" key="2">
    <source>
        <dbReference type="ARBA" id="ARBA00022448"/>
    </source>
</evidence>
<comment type="similarity">
    <text evidence="9">Belongs to the pannexin family.</text>
</comment>
<keyword evidence="7 9" id="KW-0472">Membrane</keyword>
<dbReference type="AlphaFoldDB" id="A0A210Q0V7"/>
<evidence type="ECO:0000313" key="11">
    <source>
        <dbReference type="Proteomes" id="UP000242188"/>
    </source>
</evidence>
<keyword evidence="3" id="KW-1003">Cell membrane</keyword>
<comment type="subcellular location">
    <subcellularLocation>
        <location evidence="1 9">Cell membrane</location>
        <topology evidence="1 9">Multi-pass membrane protein</topology>
    </subcellularLocation>
</comment>
<comment type="caution">
    <text evidence="9">Lacks conserved residue(s) required for the propagation of feature annotation.</text>
</comment>
<keyword evidence="2 9" id="KW-0813">Transport</keyword>
<keyword evidence="8 9" id="KW-0407">Ion channel</keyword>
<dbReference type="InterPro" id="IPR000990">
    <property type="entry name" value="Innexin"/>
</dbReference>
<keyword evidence="11" id="KW-1185">Reference proteome</keyword>
<keyword evidence="4 9" id="KW-0812">Transmembrane</keyword>
<keyword evidence="6 9" id="KW-0406">Ion transport</keyword>
<evidence type="ECO:0000313" key="10">
    <source>
        <dbReference type="EMBL" id="OWF42366.1"/>
    </source>
</evidence>
<dbReference type="Proteomes" id="UP000242188">
    <property type="component" value="Unassembled WGS sequence"/>
</dbReference>
<evidence type="ECO:0000256" key="3">
    <source>
        <dbReference type="ARBA" id="ARBA00022475"/>
    </source>
</evidence>
<organism evidence="10 11">
    <name type="scientific">Mizuhopecten yessoensis</name>
    <name type="common">Japanese scallop</name>
    <name type="synonym">Patinopecten yessoensis</name>
    <dbReference type="NCBI Taxonomy" id="6573"/>
    <lineage>
        <taxon>Eukaryota</taxon>
        <taxon>Metazoa</taxon>
        <taxon>Spiralia</taxon>
        <taxon>Lophotrochozoa</taxon>
        <taxon>Mollusca</taxon>
        <taxon>Bivalvia</taxon>
        <taxon>Autobranchia</taxon>
        <taxon>Pteriomorphia</taxon>
        <taxon>Pectinida</taxon>
        <taxon>Pectinoidea</taxon>
        <taxon>Pectinidae</taxon>
        <taxon>Mizuhopecten</taxon>
    </lineage>
</organism>
<dbReference type="GO" id="GO:0005886">
    <property type="term" value="C:plasma membrane"/>
    <property type="evidence" value="ECO:0007669"/>
    <property type="project" value="UniProtKB-SubCell"/>
</dbReference>